<feature type="region of interest" description="Disordered" evidence="12">
    <location>
        <begin position="175"/>
        <end position="198"/>
    </location>
</feature>
<evidence type="ECO:0000256" key="10">
    <source>
        <dbReference type="ARBA" id="ARBA00048160"/>
    </source>
</evidence>
<dbReference type="Gene3D" id="3.30.420.40">
    <property type="match status" value="1"/>
</dbReference>
<evidence type="ECO:0000256" key="6">
    <source>
        <dbReference type="ARBA" id="ARBA00022777"/>
    </source>
</evidence>
<evidence type="ECO:0000256" key="7">
    <source>
        <dbReference type="ARBA" id="ARBA00022840"/>
    </source>
</evidence>
<name>A0A8H7VJJ2_9FUNG</name>
<dbReference type="GO" id="GO:0006096">
    <property type="term" value="P:glycolytic process"/>
    <property type="evidence" value="ECO:0007669"/>
    <property type="project" value="UniProtKB-UniPathway"/>
</dbReference>
<feature type="compositionally biased region" description="Basic and acidic residues" evidence="12">
    <location>
        <begin position="24"/>
        <end position="37"/>
    </location>
</feature>
<dbReference type="InterPro" id="IPR022673">
    <property type="entry name" value="Hexokinase_C"/>
</dbReference>
<dbReference type="EMBL" id="JAEPRB010000072">
    <property type="protein sequence ID" value="KAG2222890.1"/>
    <property type="molecule type" value="Genomic_DNA"/>
</dbReference>
<dbReference type="Proteomes" id="UP000646827">
    <property type="component" value="Unassembled WGS sequence"/>
</dbReference>
<dbReference type="PRINTS" id="PR00475">
    <property type="entry name" value="HEXOKINASE"/>
</dbReference>
<dbReference type="PANTHER" id="PTHR19443">
    <property type="entry name" value="HEXOKINASE"/>
    <property type="match status" value="1"/>
</dbReference>
<evidence type="ECO:0000313" key="15">
    <source>
        <dbReference type="EMBL" id="KAG2222890.1"/>
    </source>
</evidence>
<dbReference type="GO" id="GO:0005536">
    <property type="term" value="F:D-glucose binding"/>
    <property type="evidence" value="ECO:0007669"/>
    <property type="project" value="InterPro"/>
</dbReference>
<evidence type="ECO:0000313" key="16">
    <source>
        <dbReference type="Proteomes" id="UP000646827"/>
    </source>
</evidence>
<keyword evidence="4 11" id="KW-0808">Transferase</keyword>
<dbReference type="FunFam" id="3.40.367.20:FF:000005">
    <property type="entry name" value="Phosphotransferase"/>
    <property type="match status" value="1"/>
</dbReference>
<dbReference type="Pfam" id="PF00349">
    <property type="entry name" value="Hexokinase_1"/>
    <property type="match status" value="1"/>
</dbReference>
<sequence>MRSLLNRFRPRKLSPGNINGNGVRKLDAKEGPPKNADESAAIVEELNQTFDVSLAQMKNISEQLKKEMQKGLNQEGATVAMLPTFVSGRPTGEEKGRYLALDLGGTFLRVCEVDLCGNKEFKIQQKKYKVPLTLKEGDFRDLCDFIAECLDNFIAELNATGSILSSSLSSDANVATAAGSSSNNSTHDISSGSSNNGVEPSPIEKYQLGFTFSFPLFQTDINRGVLKQWTKGYSCTNSVHEDVVEMLQDAFLRKQVPVNIAAIVNDAVGTLMALAYSVPETALGVILGTGTNACYYEKIKDIKKWDGGETLNDEMVVNTEWGAFDCERLVLPLTVHDRKVDRESLRPRQQMFEKMISGMYLGEISRNVILHLIDRQIIFDGYSSNDFNKQHSFDTAYMSSIELDNSPDLQETRHILEDVLSIPSTSLMDRQLVKSVCEIVGRRAARLSACGIAAVLKQSNLVTSGCTIGIDGSLFEHYPCFEANMMQALKDMFGPYISYKVKFSLARDGSGLGAAIVAMLAHKNSQKAASSGAPTATSSSVSPSVAEEKEQTQPITDDEEKKTPKEESNIEASEFDDKQQDIKITNGNGKIPNQEDNKEQPDHKDKEQDIQKE</sequence>
<keyword evidence="5 11" id="KW-0547">Nucleotide-binding</keyword>
<dbReference type="GO" id="GO:0005739">
    <property type="term" value="C:mitochondrion"/>
    <property type="evidence" value="ECO:0007669"/>
    <property type="project" value="TreeGrafter"/>
</dbReference>
<dbReference type="GO" id="GO:0005829">
    <property type="term" value="C:cytosol"/>
    <property type="evidence" value="ECO:0007669"/>
    <property type="project" value="TreeGrafter"/>
</dbReference>
<keyword evidence="7 11" id="KW-0067">ATP-binding</keyword>
<comment type="catalytic activity">
    <reaction evidence="10">
        <text>D-glucose + ATP = D-glucose 6-phosphate + ADP + H(+)</text>
        <dbReference type="Rhea" id="RHEA:17825"/>
        <dbReference type="ChEBI" id="CHEBI:4167"/>
        <dbReference type="ChEBI" id="CHEBI:15378"/>
        <dbReference type="ChEBI" id="CHEBI:30616"/>
        <dbReference type="ChEBI" id="CHEBI:61548"/>
        <dbReference type="ChEBI" id="CHEBI:456216"/>
        <dbReference type="EC" id="2.7.1.1"/>
    </reaction>
    <physiologicalReaction direction="left-to-right" evidence="10">
        <dbReference type="Rhea" id="RHEA:17826"/>
    </physiologicalReaction>
</comment>
<keyword evidence="8 11" id="KW-0324">Glycolysis</keyword>
<gene>
    <name evidence="15" type="ORF">INT45_013521</name>
</gene>
<keyword evidence="6 11" id="KW-0418">Kinase</keyword>
<dbReference type="InterPro" id="IPR001312">
    <property type="entry name" value="Hexokinase"/>
</dbReference>
<comment type="catalytic activity">
    <reaction evidence="9">
        <text>a D-hexose + ATP = a D-hexose 6-phosphate + ADP + H(+)</text>
        <dbReference type="Rhea" id="RHEA:22740"/>
        <dbReference type="ChEBI" id="CHEBI:4194"/>
        <dbReference type="ChEBI" id="CHEBI:15378"/>
        <dbReference type="ChEBI" id="CHEBI:30616"/>
        <dbReference type="ChEBI" id="CHEBI:229467"/>
        <dbReference type="ChEBI" id="CHEBI:456216"/>
        <dbReference type="EC" id="2.7.1.1"/>
    </reaction>
    <physiologicalReaction direction="left-to-right" evidence="9">
        <dbReference type="Rhea" id="RHEA:22741"/>
    </physiologicalReaction>
</comment>
<dbReference type="GO" id="GO:0001678">
    <property type="term" value="P:intracellular glucose homeostasis"/>
    <property type="evidence" value="ECO:0007669"/>
    <property type="project" value="InterPro"/>
</dbReference>
<evidence type="ECO:0000259" key="14">
    <source>
        <dbReference type="Pfam" id="PF03727"/>
    </source>
</evidence>
<feature type="domain" description="Hexokinase C-terminal" evidence="14">
    <location>
        <begin position="283"/>
        <end position="519"/>
    </location>
</feature>
<evidence type="ECO:0000256" key="12">
    <source>
        <dbReference type="SAM" id="MobiDB-lite"/>
    </source>
</evidence>
<feature type="domain" description="Hexokinase N-terminal" evidence="13">
    <location>
        <begin position="43"/>
        <end position="276"/>
    </location>
</feature>
<dbReference type="PROSITE" id="PS51748">
    <property type="entry name" value="HEXOKINASE_2"/>
    <property type="match status" value="1"/>
</dbReference>
<evidence type="ECO:0000256" key="4">
    <source>
        <dbReference type="ARBA" id="ARBA00022679"/>
    </source>
</evidence>
<dbReference type="GO" id="GO:0004340">
    <property type="term" value="F:glucokinase activity"/>
    <property type="evidence" value="ECO:0007669"/>
    <property type="project" value="TreeGrafter"/>
</dbReference>
<feature type="region of interest" description="Disordered" evidence="12">
    <location>
        <begin position="1"/>
        <end position="37"/>
    </location>
</feature>
<evidence type="ECO:0000256" key="3">
    <source>
        <dbReference type="ARBA" id="ARBA00009225"/>
    </source>
</evidence>
<dbReference type="GO" id="GO:0008865">
    <property type="term" value="F:fructokinase activity"/>
    <property type="evidence" value="ECO:0007669"/>
    <property type="project" value="TreeGrafter"/>
</dbReference>
<accession>A0A8H7VJJ2</accession>
<dbReference type="InterPro" id="IPR022672">
    <property type="entry name" value="Hexokinase_N"/>
</dbReference>
<evidence type="ECO:0000259" key="13">
    <source>
        <dbReference type="Pfam" id="PF00349"/>
    </source>
</evidence>
<comment type="similarity">
    <text evidence="3 11">Belongs to the hexokinase family.</text>
</comment>
<dbReference type="PANTHER" id="PTHR19443:SF30">
    <property type="entry name" value="GLUCOKINASE-1-RELATED"/>
    <property type="match status" value="1"/>
</dbReference>
<feature type="region of interest" description="Disordered" evidence="12">
    <location>
        <begin position="528"/>
        <end position="613"/>
    </location>
</feature>
<dbReference type="Pfam" id="PF03727">
    <property type="entry name" value="Hexokinase_2"/>
    <property type="match status" value="1"/>
</dbReference>
<dbReference type="EC" id="2.7.1.-" evidence="11"/>
<reference evidence="15 16" key="1">
    <citation type="submission" date="2020-12" db="EMBL/GenBank/DDBJ databases">
        <title>Metabolic potential, ecology and presence of endohyphal bacteria is reflected in genomic diversity of Mucoromycotina.</title>
        <authorList>
            <person name="Muszewska A."/>
            <person name="Okrasinska A."/>
            <person name="Steczkiewicz K."/>
            <person name="Drgas O."/>
            <person name="Orlowska M."/>
            <person name="Perlinska-Lenart U."/>
            <person name="Aleksandrzak-Piekarczyk T."/>
            <person name="Szatraj K."/>
            <person name="Zielenkiewicz U."/>
            <person name="Pilsyk S."/>
            <person name="Malc E."/>
            <person name="Mieczkowski P."/>
            <person name="Kruszewska J.S."/>
            <person name="Biernat P."/>
            <person name="Pawlowska J."/>
        </authorList>
    </citation>
    <scope>NUCLEOTIDE SEQUENCE [LARGE SCALE GENOMIC DNA]</scope>
    <source>
        <strain evidence="15 16">CBS 142.35</strain>
    </source>
</reference>
<feature type="compositionally biased region" description="Low complexity" evidence="12">
    <location>
        <begin position="175"/>
        <end position="196"/>
    </location>
</feature>
<evidence type="ECO:0000256" key="2">
    <source>
        <dbReference type="ARBA" id="ARBA00005028"/>
    </source>
</evidence>
<dbReference type="UniPathway" id="UPA00109">
    <property type="reaction ID" value="UER00180"/>
</dbReference>
<feature type="compositionally biased region" description="Basic and acidic residues" evidence="12">
    <location>
        <begin position="593"/>
        <end position="613"/>
    </location>
</feature>
<comment type="caution">
    <text evidence="15">The sequence shown here is derived from an EMBL/GenBank/DDBJ whole genome shotgun (WGS) entry which is preliminary data.</text>
</comment>
<evidence type="ECO:0000256" key="8">
    <source>
        <dbReference type="ARBA" id="ARBA00023152"/>
    </source>
</evidence>
<comment type="pathway">
    <text evidence="2">Carbohydrate metabolism; hexose metabolism.</text>
</comment>
<dbReference type="OrthoDB" id="419537at2759"/>
<feature type="compositionally biased region" description="Basic and acidic residues" evidence="12">
    <location>
        <begin position="559"/>
        <end position="568"/>
    </location>
</feature>
<dbReference type="SUPFAM" id="SSF53067">
    <property type="entry name" value="Actin-like ATPase domain"/>
    <property type="match status" value="2"/>
</dbReference>
<dbReference type="GO" id="GO:0006006">
    <property type="term" value="P:glucose metabolic process"/>
    <property type="evidence" value="ECO:0007669"/>
    <property type="project" value="TreeGrafter"/>
</dbReference>
<protein>
    <recommendedName>
        <fullName evidence="11">Phosphotransferase</fullName>
        <ecNumber evidence="11">2.7.1.-</ecNumber>
    </recommendedName>
</protein>
<proteinExistence type="inferred from homology"/>
<keyword evidence="16" id="KW-1185">Reference proteome</keyword>
<dbReference type="AlphaFoldDB" id="A0A8H7VJJ2"/>
<dbReference type="GO" id="GO:0005524">
    <property type="term" value="F:ATP binding"/>
    <property type="evidence" value="ECO:0007669"/>
    <property type="project" value="UniProtKB-UniRule"/>
</dbReference>
<dbReference type="CDD" id="cd24018">
    <property type="entry name" value="ASKHA_NBD_HK_fungi"/>
    <property type="match status" value="1"/>
</dbReference>
<feature type="compositionally biased region" description="Low complexity" evidence="12">
    <location>
        <begin position="528"/>
        <end position="545"/>
    </location>
</feature>
<evidence type="ECO:0000256" key="9">
    <source>
        <dbReference type="ARBA" id="ARBA00044613"/>
    </source>
</evidence>
<dbReference type="InterPro" id="IPR043129">
    <property type="entry name" value="ATPase_NBD"/>
</dbReference>
<comment type="pathway">
    <text evidence="1">Carbohydrate degradation; glycolysis; D-glyceraldehyde 3-phosphate and glycerone phosphate from D-glucose: step 1/4.</text>
</comment>
<evidence type="ECO:0000256" key="5">
    <source>
        <dbReference type="ARBA" id="ARBA00022741"/>
    </source>
</evidence>
<evidence type="ECO:0000256" key="11">
    <source>
        <dbReference type="RuleBase" id="RU362007"/>
    </source>
</evidence>
<organism evidence="15 16">
    <name type="scientific">Circinella minor</name>
    <dbReference type="NCBI Taxonomy" id="1195481"/>
    <lineage>
        <taxon>Eukaryota</taxon>
        <taxon>Fungi</taxon>
        <taxon>Fungi incertae sedis</taxon>
        <taxon>Mucoromycota</taxon>
        <taxon>Mucoromycotina</taxon>
        <taxon>Mucoromycetes</taxon>
        <taxon>Mucorales</taxon>
        <taxon>Lichtheimiaceae</taxon>
        <taxon>Circinella</taxon>
    </lineage>
</organism>
<evidence type="ECO:0000256" key="1">
    <source>
        <dbReference type="ARBA" id="ARBA00004888"/>
    </source>
</evidence>
<dbReference type="Gene3D" id="3.40.367.20">
    <property type="match status" value="1"/>
</dbReference>